<dbReference type="PANTHER" id="PTHR12521:SF0">
    <property type="entry name" value="ADP-RIBOSE GLYCOHYDROLASE OARD1"/>
    <property type="match status" value="1"/>
</dbReference>
<dbReference type="InterPro" id="IPR043472">
    <property type="entry name" value="Macro_dom-like"/>
</dbReference>
<dbReference type="RefSeq" id="WP_338099250.1">
    <property type="nucleotide sequence ID" value="NZ_JAWDKD010000013.1"/>
</dbReference>
<dbReference type="InterPro" id="IPR002589">
    <property type="entry name" value="Macro_dom"/>
</dbReference>
<reference evidence="2" key="1">
    <citation type="submission" date="2023-06" db="EMBL/GenBank/DDBJ databases">
        <title>Genome sequence of Methanosarcinaceae archaeon Ag5.</title>
        <authorList>
            <person name="Protasov E."/>
            <person name="Platt K."/>
            <person name="Poehlein A."/>
            <person name="Daniel R."/>
            <person name="Brune A."/>
        </authorList>
    </citation>
    <scope>NUCLEOTIDE SEQUENCE</scope>
    <source>
        <strain evidence="2">Ag5</strain>
    </source>
</reference>
<dbReference type="SUPFAM" id="SSF52949">
    <property type="entry name" value="Macro domain-like"/>
    <property type="match status" value="1"/>
</dbReference>
<dbReference type="InterPro" id="IPR050892">
    <property type="entry name" value="ADP-ribose_metab_enzymes"/>
</dbReference>
<sequence>MIESATGNILESEADCIVNTVNCEGYMGKGLAYQFKLKYPENNKEYIKACQNGSLRIGTLHCHSENGKMIVNFPTKDNWREDSKPEYIEKGLAALARLIPELNISSIAVPPLGCGNGGLNWADVKPLIEKYLSETDVHVYVYEPAQNKPQAGFQESQNESKDHILQPAAAPKLSAAALIVMKIKEKLNPSGNFRLQAAAFFVNVFSQQNEFTFVLNEHELVLNEQGPYSNSINKIEQDIETFLKAYDVSLHEAYKMTYRTLVSKSVESKLNTLSSAIEEAANYVNAVHDDRLLENITKILYLIREKGTLSEDEIVFEFKSPAAKTKNGSGEEIRDGINYLSQTKIIQKNLIGYSLPTGSQKRKA</sequence>
<name>A0AAE4MKJ8_9EURY</name>
<dbReference type="Pfam" id="PF01661">
    <property type="entry name" value="Macro"/>
    <property type="match status" value="1"/>
</dbReference>
<feature type="domain" description="Macro" evidence="1">
    <location>
        <begin position="1"/>
        <end position="150"/>
    </location>
</feature>
<dbReference type="CDD" id="cd02901">
    <property type="entry name" value="Macro_Poa1p-like"/>
    <property type="match status" value="1"/>
</dbReference>
<dbReference type="EMBL" id="JAWDKD010000013">
    <property type="protein sequence ID" value="MDV0446838.1"/>
    <property type="molecule type" value="Genomic_DNA"/>
</dbReference>
<dbReference type="PANTHER" id="PTHR12521">
    <property type="entry name" value="PROTEIN C6ORF130"/>
    <property type="match status" value="1"/>
</dbReference>
<dbReference type="PROSITE" id="PS51154">
    <property type="entry name" value="MACRO"/>
    <property type="match status" value="1"/>
</dbReference>
<dbReference type="Proteomes" id="UP001271789">
    <property type="component" value="Unassembled WGS sequence"/>
</dbReference>
<dbReference type="GO" id="GO:0140291">
    <property type="term" value="P:peptidyl-glutamate ADP-deribosylation"/>
    <property type="evidence" value="ECO:0007669"/>
    <property type="project" value="TreeGrafter"/>
</dbReference>
<dbReference type="Gene3D" id="3.40.220.10">
    <property type="entry name" value="Leucine Aminopeptidase, subunit E, domain 1"/>
    <property type="match status" value="1"/>
</dbReference>
<comment type="caution">
    <text evidence="2">The sequence shown here is derived from an EMBL/GenBank/DDBJ whole genome shotgun (WGS) entry which is preliminary data.</text>
</comment>
<organism evidence="2 3">
    <name type="scientific">Methanolapillus africanus</name>
    <dbReference type="NCBI Taxonomy" id="3028297"/>
    <lineage>
        <taxon>Archaea</taxon>
        <taxon>Methanobacteriati</taxon>
        <taxon>Methanobacteriota</taxon>
        <taxon>Stenosarchaea group</taxon>
        <taxon>Methanomicrobia</taxon>
        <taxon>Methanosarcinales</taxon>
        <taxon>Methanosarcinaceae</taxon>
        <taxon>Methanolapillus</taxon>
    </lineage>
</organism>
<accession>A0AAE4MKJ8</accession>
<gene>
    <name evidence="2" type="ORF">MsAg5_06960</name>
</gene>
<evidence type="ECO:0000259" key="1">
    <source>
        <dbReference type="PROSITE" id="PS51154"/>
    </source>
</evidence>
<protein>
    <recommendedName>
        <fullName evidence="1">Macro domain-containing protein</fullName>
    </recommendedName>
</protein>
<proteinExistence type="predicted"/>
<dbReference type="SMART" id="SM00506">
    <property type="entry name" value="A1pp"/>
    <property type="match status" value="1"/>
</dbReference>
<evidence type="ECO:0000313" key="3">
    <source>
        <dbReference type="Proteomes" id="UP001271789"/>
    </source>
</evidence>
<dbReference type="AlphaFoldDB" id="A0AAE4MKJ8"/>
<keyword evidence="3" id="KW-1185">Reference proteome</keyword>
<evidence type="ECO:0000313" key="2">
    <source>
        <dbReference type="EMBL" id="MDV0446838.1"/>
    </source>
</evidence>